<evidence type="ECO:0000256" key="1">
    <source>
        <dbReference type="ARBA" id="ARBA00001282"/>
    </source>
</evidence>
<dbReference type="Pfam" id="PF01128">
    <property type="entry name" value="IspD"/>
    <property type="match status" value="1"/>
</dbReference>
<feature type="site" description="Transition state stabilizer" evidence="7">
    <location>
        <position position="22"/>
    </location>
</feature>
<dbReference type="InterPro" id="IPR001228">
    <property type="entry name" value="IspD"/>
</dbReference>
<dbReference type="CDD" id="cd02516">
    <property type="entry name" value="CDP-ME_synthetase"/>
    <property type="match status" value="1"/>
</dbReference>
<comment type="caution">
    <text evidence="8">The sequence shown here is derived from an EMBL/GenBank/DDBJ whole genome shotgun (WGS) entry which is preliminary data.</text>
</comment>
<evidence type="ECO:0000256" key="3">
    <source>
        <dbReference type="ARBA" id="ARBA00009789"/>
    </source>
</evidence>
<dbReference type="InterPro" id="IPR050088">
    <property type="entry name" value="IspD/TarI_cytidylyltransf_bact"/>
</dbReference>
<dbReference type="InterPro" id="IPR018294">
    <property type="entry name" value="ISPD_synthase_CS"/>
</dbReference>
<sequence>MEYHVVILAAGQGKRMGAGKNKMLLNVLDAPVVIHTLRTFEQDTACSGITLVINQAEKDVFQDLLKKFHIKKVNQIVNGGKERQDSVFLGLKAVSEEGIVLIHDGARPFVKKEQIAKVVQAADLTGAAVLAVPVKDTIKKVINNKVKETIDRSSLWAVQTPQAFRLSLILKAHEYGRSINAEVTDDASLIELIGRDVAVVQGDYRNIKITTPEDLLVAEQYL</sequence>
<reference evidence="9" key="1">
    <citation type="journal article" date="2019" name="Int. J. Syst. Evol. Microbiol.">
        <title>The Global Catalogue of Microorganisms (GCM) 10K type strain sequencing project: providing services to taxonomists for standard genome sequencing and annotation.</title>
        <authorList>
            <consortium name="The Broad Institute Genomics Platform"/>
            <consortium name="The Broad Institute Genome Sequencing Center for Infectious Disease"/>
            <person name="Wu L."/>
            <person name="Ma J."/>
        </authorList>
    </citation>
    <scope>NUCLEOTIDE SEQUENCE [LARGE SCALE GENOMIC DNA]</scope>
    <source>
        <strain evidence="9">CGMCC 1.16305</strain>
    </source>
</reference>
<keyword evidence="9" id="KW-1185">Reference proteome</keyword>
<name>A0ABW2Q2F8_9BACL</name>
<evidence type="ECO:0000313" key="8">
    <source>
        <dbReference type="EMBL" id="MFC7394820.1"/>
    </source>
</evidence>
<evidence type="ECO:0000313" key="9">
    <source>
        <dbReference type="Proteomes" id="UP001596505"/>
    </source>
</evidence>
<comment type="pathway">
    <text evidence="2 7">Isoprenoid biosynthesis; isopentenyl diphosphate biosynthesis via DXP pathway; isopentenyl diphosphate from 1-deoxy-D-xylulose 5-phosphate: step 2/6.</text>
</comment>
<evidence type="ECO:0000256" key="7">
    <source>
        <dbReference type="HAMAP-Rule" id="MF_00108"/>
    </source>
</evidence>
<dbReference type="EMBL" id="JBHTCO010000040">
    <property type="protein sequence ID" value="MFC7394820.1"/>
    <property type="molecule type" value="Genomic_DNA"/>
</dbReference>
<evidence type="ECO:0000256" key="2">
    <source>
        <dbReference type="ARBA" id="ARBA00004787"/>
    </source>
</evidence>
<dbReference type="EC" id="2.7.7.60" evidence="7"/>
<dbReference type="PROSITE" id="PS01295">
    <property type="entry name" value="ISPD"/>
    <property type="match status" value="1"/>
</dbReference>
<feature type="site" description="Positions MEP for the nucleophilic attack" evidence="7">
    <location>
        <position position="208"/>
    </location>
</feature>
<dbReference type="RefSeq" id="WP_380968690.1">
    <property type="nucleotide sequence ID" value="NZ_JBHTCO010000040.1"/>
</dbReference>
<evidence type="ECO:0000256" key="5">
    <source>
        <dbReference type="ARBA" id="ARBA00022695"/>
    </source>
</evidence>
<evidence type="ECO:0000256" key="6">
    <source>
        <dbReference type="ARBA" id="ARBA00023229"/>
    </source>
</evidence>
<comment type="similarity">
    <text evidence="3 7">Belongs to the IspD/TarI cytidylyltransferase family. IspD subfamily.</text>
</comment>
<keyword evidence="6 7" id="KW-0414">Isoprene biosynthesis</keyword>
<gene>
    <name evidence="7 8" type="primary">ispD</name>
    <name evidence="8" type="ORF">ACFQRG_18010</name>
</gene>
<comment type="catalytic activity">
    <reaction evidence="1 7">
        <text>2-C-methyl-D-erythritol 4-phosphate + CTP + H(+) = 4-CDP-2-C-methyl-D-erythritol + diphosphate</text>
        <dbReference type="Rhea" id="RHEA:13429"/>
        <dbReference type="ChEBI" id="CHEBI:15378"/>
        <dbReference type="ChEBI" id="CHEBI:33019"/>
        <dbReference type="ChEBI" id="CHEBI:37563"/>
        <dbReference type="ChEBI" id="CHEBI:57823"/>
        <dbReference type="ChEBI" id="CHEBI:58262"/>
        <dbReference type="EC" id="2.7.7.60"/>
    </reaction>
</comment>
<keyword evidence="4 7" id="KW-0808">Transferase</keyword>
<organism evidence="8 9">
    <name type="scientific">Scopulibacillus cellulosilyticus</name>
    <dbReference type="NCBI Taxonomy" id="2665665"/>
    <lineage>
        <taxon>Bacteria</taxon>
        <taxon>Bacillati</taxon>
        <taxon>Bacillota</taxon>
        <taxon>Bacilli</taxon>
        <taxon>Bacillales</taxon>
        <taxon>Sporolactobacillaceae</taxon>
        <taxon>Scopulibacillus</taxon>
    </lineage>
</organism>
<dbReference type="SUPFAM" id="SSF53448">
    <property type="entry name" value="Nucleotide-diphospho-sugar transferases"/>
    <property type="match status" value="1"/>
</dbReference>
<dbReference type="Proteomes" id="UP001596505">
    <property type="component" value="Unassembled WGS sequence"/>
</dbReference>
<accession>A0ABW2Q2F8</accession>
<dbReference type="PANTHER" id="PTHR32125:SF4">
    <property type="entry name" value="2-C-METHYL-D-ERYTHRITOL 4-PHOSPHATE CYTIDYLYLTRANSFERASE, CHLOROPLASTIC"/>
    <property type="match status" value="1"/>
</dbReference>
<feature type="site" description="Transition state stabilizer" evidence="7">
    <location>
        <position position="15"/>
    </location>
</feature>
<dbReference type="InterPro" id="IPR034683">
    <property type="entry name" value="IspD/TarI"/>
</dbReference>
<protein>
    <recommendedName>
        <fullName evidence="7">2-C-methyl-D-erythritol 4-phosphate cytidylyltransferase</fullName>
        <ecNumber evidence="7">2.7.7.60</ecNumber>
    </recommendedName>
    <alternativeName>
        <fullName evidence="7">4-diphosphocytidyl-2C-methyl-D-erythritol synthase</fullName>
    </alternativeName>
    <alternativeName>
        <fullName evidence="7">MEP cytidylyltransferase</fullName>
        <shortName evidence="7">MCT</shortName>
    </alternativeName>
</protein>
<dbReference type="HAMAP" id="MF_00108">
    <property type="entry name" value="IspD"/>
    <property type="match status" value="1"/>
</dbReference>
<dbReference type="PANTHER" id="PTHR32125">
    <property type="entry name" value="2-C-METHYL-D-ERYTHRITOL 4-PHOSPHATE CYTIDYLYLTRANSFERASE, CHLOROPLASTIC"/>
    <property type="match status" value="1"/>
</dbReference>
<dbReference type="Gene3D" id="3.90.550.10">
    <property type="entry name" value="Spore Coat Polysaccharide Biosynthesis Protein SpsA, Chain A"/>
    <property type="match status" value="1"/>
</dbReference>
<dbReference type="GO" id="GO:0050518">
    <property type="term" value="F:2-C-methyl-D-erythritol 4-phosphate cytidylyltransferase activity"/>
    <property type="evidence" value="ECO:0007669"/>
    <property type="project" value="UniProtKB-EC"/>
</dbReference>
<proteinExistence type="inferred from homology"/>
<evidence type="ECO:0000256" key="4">
    <source>
        <dbReference type="ARBA" id="ARBA00022679"/>
    </source>
</evidence>
<keyword evidence="5 7" id="KW-0548">Nucleotidyltransferase</keyword>
<feature type="site" description="Positions MEP for the nucleophilic attack" evidence="7">
    <location>
        <position position="152"/>
    </location>
</feature>
<dbReference type="InterPro" id="IPR029044">
    <property type="entry name" value="Nucleotide-diphossugar_trans"/>
</dbReference>
<dbReference type="NCBIfam" id="TIGR00453">
    <property type="entry name" value="ispD"/>
    <property type="match status" value="1"/>
</dbReference>
<comment type="function">
    <text evidence="7">Catalyzes the formation of 4-diphosphocytidyl-2-C-methyl-D-erythritol from CTP and 2-C-methyl-D-erythritol 4-phosphate (MEP).</text>
</comment>